<proteinExistence type="predicted"/>
<dbReference type="Proteomes" id="UP000545386">
    <property type="component" value="Unassembled WGS sequence"/>
</dbReference>
<evidence type="ECO:0000313" key="2">
    <source>
        <dbReference type="Proteomes" id="UP000545386"/>
    </source>
</evidence>
<dbReference type="EMBL" id="JACJUU010000001">
    <property type="protein sequence ID" value="MBC2768794.1"/>
    <property type="molecule type" value="Genomic_DNA"/>
</dbReference>
<evidence type="ECO:0000313" key="1">
    <source>
        <dbReference type="EMBL" id="MBC2768794.1"/>
    </source>
</evidence>
<name>A0A842HLJ5_9BURK</name>
<reference evidence="1 2" key="1">
    <citation type="submission" date="2020-08" db="EMBL/GenBank/DDBJ databases">
        <title>Paraeoetvoesia sp. YC-7-48 draft genome sequence.</title>
        <authorList>
            <person name="Yao L."/>
        </authorList>
    </citation>
    <scope>NUCLEOTIDE SEQUENCE [LARGE SCALE GENOMIC DNA]</scope>
    <source>
        <strain evidence="2">YC-7-48</strain>
    </source>
</reference>
<accession>A0A842HLJ5</accession>
<sequence length="155" mass="17170">MTNPQLLVDELEKLLSQWAKLGRRAQLEAVMPIVSKLIEHRASYQNLADMMTSNGLDIGGHALRQALYRWRKKSGSGVISESLPKVLSPELATVVAGEIATNGSQLIKSNPAFLSSGVVDERGPLTKASLREIRDKHIDLDEISRQARKLREQES</sequence>
<protein>
    <submittedName>
        <fullName evidence="1">Uncharacterized protein</fullName>
    </submittedName>
</protein>
<dbReference type="AlphaFoldDB" id="A0A842HLJ5"/>
<comment type="caution">
    <text evidence="1">The sequence shown here is derived from an EMBL/GenBank/DDBJ whole genome shotgun (WGS) entry which is preliminary data.</text>
</comment>
<gene>
    <name evidence="1" type="ORF">GTU67_02565</name>
</gene>
<dbReference type="RefSeq" id="WP_185778601.1">
    <property type="nucleotide sequence ID" value="NZ_JACJUU010000001.1"/>
</dbReference>
<organism evidence="1 2">
    <name type="scientific">Pusillimonas minor</name>
    <dbReference type="NCBI Taxonomy" id="2697024"/>
    <lineage>
        <taxon>Bacteria</taxon>
        <taxon>Pseudomonadati</taxon>
        <taxon>Pseudomonadota</taxon>
        <taxon>Betaproteobacteria</taxon>
        <taxon>Burkholderiales</taxon>
        <taxon>Alcaligenaceae</taxon>
        <taxon>Pusillimonas</taxon>
    </lineage>
</organism>
<keyword evidence="2" id="KW-1185">Reference proteome</keyword>